<name>A0A382NKK4_9ZZZZ</name>
<dbReference type="InterPro" id="IPR004821">
    <property type="entry name" value="Cyt_trans-like"/>
</dbReference>
<dbReference type="PANTHER" id="PTHR43793:SF1">
    <property type="entry name" value="FAD SYNTHASE"/>
    <property type="match status" value="1"/>
</dbReference>
<dbReference type="EMBL" id="UINC01101150">
    <property type="protein sequence ID" value="SVC61734.1"/>
    <property type="molecule type" value="Genomic_DNA"/>
</dbReference>
<feature type="non-terminal residue" evidence="4">
    <location>
        <position position="145"/>
    </location>
</feature>
<dbReference type="InterPro" id="IPR014729">
    <property type="entry name" value="Rossmann-like_a/b/a_fold"/>
</dbReference>
<organism evidence="4">
    <name type="scientific">marine metagenome</name>
    <dbReference type="NCBI Taxonomy" id="408172"/>
    <lineage>
        <taxon>unclassified sequences</taxon>
        <taxon>metagenomes</taxon>
        <taxon>ecological metagenomes</taxon>
    </lineage>
</organism>
<evidence type="ECO:0000256" key="1">
    <source>
        <dbReference type="ARBA" id="ARBA00022679"/>
    </source>
</evidence>
<dbReference type="AlphaFoldDB" id="A0A382NKK4"/>
<accession>A0A382NKK4</accession>
<proteinExistence type="predicted"/>
<protein>
    <recommendedName>
        <fullName evidence="3">Cytidyltransferase-like domain-containing protein</fullName>
    </recommendedName>
</protein>
<dbReference type="InterPro" id="IPR050385">
    <property type="entry name" value="Archaeal_FAD_synthase"/>
</dbReference>
<dbReference type="Pfam" id="PF01467">
    <property type="entry name" value="CTP_transf_like"/>
    <property type="match status" value="1"/>
</dbReference>
<reference evidence="4" key="1">
    <citation type="submission" date="2018-05" db="EMBL/GenBank/DDBJ databases">
        <authorList>
            <person name="Lanie J.A."/>
            <person name="Ng W.-L."/>
            <person name="Kazmierczak K.M."/>
            <person name="Andrzejewski T.M."/>
            <person name="Davidsen T.M."/>
            <person name="Wayne K.J."/>
            <person name="Tettelin H."/>
            <person name="Glass J.I."/>
            <person name="Rusch D."/>
            <person name="Podicherti R."/>
            <person name="Tsui H.-C.T."/>
            <person name="Winkler M.E."/>
        </authorList>
    </citation>
    <scope>NUCLEOTIDE SEQUENCE</scope>
</reference>
<sequence length="145" mass="16501">MKRIMVDMSATLIHHGHIRLIKKAAEIGEVVIGLTTDEDILLKKGYKPELNFDQRKEILESLNLVNEVVPTPWMIDNSILDKHNIDELVHGDDNSNKVSKERLIIFPRTEHISSTELRKKSLESFTQARNEKLMLTPGPAAILPD</sequence>
<keyword evidence="2" id="KW-0548">Nucleotidyltransferase</keyword>
<evidence type="ECO:0000256" key="2">
    <source>
        <dbReference type="ARBA" id="ARBA00022695"/>
    </source>
</evidence>
<dbReference type="PANTHER" id="PTHR43793">
    <property type="entry name" value="FAD SYNTHASE"/>
    <property type="match status" value="1"/>
</dbReference>
<evidence type="ECO:0000313" key="4">
    <source>
        <dbReference type="EMBL" id="SVC61734.1"/>
    </source>
</evidence>
<feature type="domain" description="Cytidyltransferase-like" evidence="3">
    <location>
        <begin position="12"/>
        <end position="101"/>
    </location>
</feature>
<gene>
    <name evidence="4" type="ORF">METZ01_LOCUS314588</name>
</gene>
<evidence type="ECO:0000259" key="3">
    <source>
        <dbReference type="Pfam" id="PF01467"/>
    </source>
</evidence>
<dbReference type="GO" id="GO:0016779">
    <property type="term" value="F:nucleotidyltransferase activity"/>
    <property type="evidence" value="ECO:0007669"/>
    <property type="project" value="UniProtKB-KW"/>
</dbReference>
<dbReference type="Gene3D" id="3.40.50.620">
    <property type="entry name" value="HUPs"/>
    <property type="match status" value="1"/>
</dbReference>
<dbReference type="SUPFAM" id="SSF52374">
    <property type="entry name" value="Nucleotidylyl transferase"/>
    <property type="match status" value="1"/>
</dbReference>
<keyword evidence="1" id="KW-0808">Transferase</keyword>
<dbReference type="NCBIfam" id="TIGR00125">
    <property type="entry name" value="cyt_tran_rel"/>
    <property type="match status" value="1"/>
</dbReference>